<accession>A0AAX6FI01</accession>
<reference evidence="1" key="1">
    <citation type="journal article" date="2023" name="GigaByte">
        <title>Genome assembly of the bearded iris, Iris pallida Lam.</title>
        <authorList>
            <person name="Bruccoleri R.E."/>
            <person name="Oakeley E.J."/>
            <person name="Faust A.M.E."/>
            <person name="Altorfer M."/>
            <person name="Dessus-Babus S."/>
            <person name="Burckhardt D."/>
            <person name="Oertli M."/>
            <person name="Naumann U."/>
            <person name="Petersen F."/>
            <person name="Wong J."/>
        </authorList>
    </citation>
    <scope>NUCLEOTIDE SEQUENCE</scope>
    <source>
        <strain evidence="1">GSM-AAB239-AS_SAM_17_03QT</strain>
    </source>
</reference>
<name>A0AAX6FI01_IRIPA</name>
<keyword evidence="1" id="KW-0675">Receptor</keyword>
<dbReference type="GO" id="GO:0016301">
    <property type="term" value="F:kinase activity"/>
    <property type="evidence" value="ECO:0007669"/>
    <property type="project" value="UniProtKB-KW"/>
</dbReference>
<keyword evidence="2" id="KW-1185">Reference proteome</keyword>
<proteinExistence type="predicted"/>
<sequence>MNNTTIHIKHHHRHHLPPPSIARCACLRVAPTGVAPLP</sequence>
<protein>
    <submittedName>
        <fullName evidence="1">Proline-rich receptor-like protein kinase PERK8</fullName>
    </submittedName>
</protein>
<dbReference type="EMBL" id="JANAVB010028818">
    <property type="protein sequence ID" value="KAJ6815625.1"/>
    <property type="molecule type" value="Genomic_DNA"/>
</dbReference>
<keyword evidence="1" id="KW-0808">Transferase</keyword>
<dbReference type="AlphaFoldDB" id="A0AAX6FI01"/>
<dbReference type="Proteomes" id="UP001140949">
    <property type="component" value="Unassembled WGS sequence"/>
</dbReference>
<reference evidence="1" key="2">
    <citation type="submission" date="2023-04" db="EMBL/GenBank/DDBJ databases">
        <authorList>
            <person name="Bruccoleri R.E."/>
            <person name="Oakeley E.J."/>
            <person name="Faust A.-M."/>
            <person name="Dessus-Babus S."/>
            <person name="Altorfer M."/>
            <person name="Burckhardt D."/>
            <person name="Oertli M."/>
            <person name="Naumann U."/>
            <person name="Petersen F."/>
            <person name="Wong J."/>
        </authorList>
    </citation>
    <scope>NUCLEOTIDE SEQUENCE</scope>
    <source>
        <strain evidence="1">GSM-AAB239-AS_SAM_17_03QT</strain>
        <tissue evidence="1">Leaf</tissue>
    </source>
</reference>
<comment type="caution">
    <text evidence="1">The sequence shown here is derived from an EMBL/GenBank/DDBJ whole genome shotgun (WGS) entry which is preliminary data.</text>
</comment>
<gene>
    <name evidence="1" type="ORF">M6B38_134170</name>
</gene>
<evidence type="ECO:0000313" key="1">
    <source>
        <dbReference type="EMBL" id="KAJ6815625.1"/>
    </source>
</evidence>
<organism evidence="1 2">
    <name type="scientific">Iris pallida</name>
    <name type="common">Sweet iris</name>
    <dbReference type="NCBI Taxonomy" id="29817"/>
    <lineage>
        <taxon>Eukaryota</taxon>
        <taxon>Viridiplantae</taxon>
        <taxon>Streptophyta</taxon>
        <taxon>Embryophyta</taxon>
        <taxon>Tracheophyta</taxon>
        <taxon>Spermatophyta</taxon>
        <taxon>Magnoliopsida</taxon>
        <taxon>Liliopsida</taxon>
        <taxon>Asparagales</taxon>
        <taxon>Iridaceae</taxon>
        <taxon>Iridoideae</taxon>
        <taxon>Irideae</taxon>
        <taxon>Iris</taxon>
    </lineage>
</organism>
<keyword evidence="1" id="KW-0418">Kinase</keyword>
<evidence type="ECO:0000313" key="2">
    <source>
        <dbReference type="Proteomes" id="UP001140949"/>
    </source>
</evidence>